<name>A0A366IJB8_9MICO</name>
<dbReference type="EMBL" id="QNSB01000004">
    <property type="protein sequence ID" value="RBP72220.1"/>
    <property type="molecule type" value="Genomic_DNA"/>
</dbReference>
<evidence type="ECO:0000313" key="1">
    <source>
        <dbReference type="EMBL" id="RBP72220.1"/>
    </source>
</evidence>
<dbReference type="RefSeq" id="WP_113903765.1">
    <property type="nucleotide sequence ID" value="NZ_QNSB01000004.1"/>
</dbReference>
<dbReference type="AlphaFoldDB" id="A0A366IJB8"/>
<protein>
    <submittedName>
        <fullName evidence="1">Putative sensory transduction regulator</fullName>
    </submittedName>
</protein>
<proteinExistence type="predicted"/>
<sequence>MRDETNDEILAGVAQWARENGVECEAAGESHLVVQLPGERKLKTTVSIRLSTRSADLQAFVIRHPDENREEFTSWLLRRNMKLKGVAFAVDRLGDVYLNASLPRERLLGELDALLGAILTAADESFNELLLIGFITSMKREWAWRISRGESTRNLAAFADVLSGEDNEFLTAVDGQQAEDGEKG</sequence>
<dbReference type="Pfam" id="PF10722">
    <property type="entry name" value="YbjN"/>
    <property type="match status" value="1"/>
</dbReference>
<accession>A0A366IJB8</accession>
<dbReference type="SUPFAM" id="SSF69635">
    <property type="entry name" value="Type III secretory system chaperone-like"/>
    <property type="match status" value="1"/>
</dbReference>
<dbReference type="InterPro" id="IPR019660">
    <property type="entry name" value="Put_sensory_transdc_reg_YbjN"/>
</dbReference>
<organism evidence="1 2">
    <name type="scientific">Brevibacterium celere</name>
    <dbReference type="NCBI Taxonomy" id="225845"/>
    <lineage>
        <taxon>Bacteria</taxon>
        <taxon>Bacillati</taxon>
        <taxon>Actinomycetota</taxon>
        <taxon>Actinomycetes</taxon>
        <taxon>Micrococcales</taxon>
        <taxon>Brevibacteriaceae</taxon>
        <taxon>Brevibacterium</taxon>
    </lineage>
</organism>
<evidence type="ECO:0000313" key="2">
    <source>
        <dbReference type="Proteomes" id="UP000253509"/>
    </source>
</evidence>
<dbReference type="Proteomes" id="UP000253509">
    <property type="component" value="Unassembled WGS sequence"/>
</dbReference>
<comment type="caution">
    <text evidence="1">The sequence shown here is derived from an EMBL/GenBank/DDBJ whole genome shotgun (WGS) entry which is preliminary data.</text>
</comment>
<reference evidence="1 2" key="1">
    <citation type="submission" date="2018-06" db="EMBL/GenBank/DDBJ databases">
        <title>Freshwater and sediment microbial communities from various areas in North America, analyzing microbe dynamics in response to fracking.</title>
        <authorList>
            <person name="Lamendella R."/>
        </authorList>
    </citation>
    <scope>NUCLEOTIDE SEQUENCE [LARGE SCALE GENOMIC DNA]</scope>
    <source>
        <strain evidence="1 2">3b_TX</strain>
    </source>
</reference>
<dbReference type="Gene3D" id="3.30.1460.10">
    <property type="match status" value="1"/>
</dbReference>
<gene>
    <name evidence="1" type="ORF">DFO65_104177</name>
</gene>
<keyword evidence="2" id="KW-1185">Reference proteome</keyword>